<dbReference type="InterPro" id="IPR017652">
    <property type="entry name" value="Ac/SucOrn_transaminase_bac"/>
</dbReference>
<dbReference type="GO" id="GO:0030170">
    <property type="term" value="F:pyridoxal phosphate binding"/>
    <property type="evidence" value="ECO:0007669"/>
    <property type="project" value="UniProtKB-UniRule"/>
</dbReference>
<gene>
    <name evidence="7" type="primary">argD_2</name>
    <name evidence="6" type="synonym">argM</name>
    <name evidence="6" type="synonym">astC</name>
    <name evidence="7" type="ORF">NCTC8580_02156</name>
</gene>
<organism evidence="7 8">
    <name type="scientific">Yersinia pseudotuberculosis</name>
    <dbReference type="NCBI Taxonomy" id="633"/>
    <lineage>
        <taxon>Bacteria</taxon>
        <taxon>Pseudomonadati</taxon>
        <taxon>Pseudomonadota</taxon>
        <taxon>Gammaproteobacteria</taxon>
        <taxon>Enterobacterales</taxon>
        <taxon>Yersiniaceae</taxon>
        <taxon>Yersinia</taxon>
    </lineage>
</organism>
<dbReference type="InterPro" id="IPR026330">
    <property type="entry name" value="SOAT"/>
</dbReference>
<dbReference type="Proteomes" id="UP000255087">
    <property type="component" value="Unassembled WGS sequence"/>
</dbReference>
<dbReference type="PROSITE" id="PS00600">
    <property type="entry name" value="AA_TRANSFER_CLASS_3"/>
    <property type="match status" value="1"/>
</dbReference>
<dbReference type="GO" id="GO:0019545">
    <property type="term" value="P:L-arginine catabolic process to succinate"/>
    <property type="evidence" value="ECO:0007669"/>
    <property type="project" value="UniProtKB-UniRule"/>
</dbReference>
<dbReference type="InterPro" id="IPR015424">
    <property type="entry name" value="PyrdxlP-dep_Trfase"/>
</dbReference>
<dbReference type="HAMAP" id="MF_01173">
    <property type="entry name" value="AstC_aminotrans_3"/>
    <property type="match status" value="1"/>
</dbReference>
<keyword evidence="5 6" id="KW-0663">Pyridoxal phosphate</keyword>
<dbReference type="SUPFAM" id="SSF53383">
    <property type="entry name" value="PLP-dependent transferases"/>
    <property type="match status" value="1"/>
</dbReference>
<dbReference type="Pfam" id="PF00202">
    <property type="entry name" value="Aminotran_3"/>
    <property type="match status" value="1"/>
</dbReference>
<evidence type="ECO:0000256" key="3">
    <source>
        <dbReference type="ARBA" id="ARBA00022576"/>
    </source>
</evidence>
<dbReference type="UniPathway" id="UPA00185">
    <property type="reaction ID" value="UER00281"/>
</dbReference>
<proteinExistence type="inferred from homology"/>
<sequence length="414" mass="44315">MEQPIPVTRQSFDEWIVPTYAPADFIVVRGEGSTLWDQQGKSYIDFAGGIAVNALGHGHPAVRAALVEQADKVWHLGNGYTNEPVLRLAKQLIDATFAEKVFFCNSGAEANEAALKLARKYALDNFANKAGQQGEKNQIVAFRNAFHGRTLFTVSAGGQPKYSQDFAPLPGGIHHGIFNDLSSAEHLITDQTCAVIVEPIQGEGGVLPADKEFLHGLRALCDRHNALLIFDEIQTGVGRTGELYAYMHYGVSPDVLTSAKALGGGFPIGAMLTTTKYADAFSVGSHGTTFGGNPLACAVAGTVLSLINQPTLLAGVKARHQWFIDELAEINARHNVFAEIRGRGLLIGCVLNAQYAGKSKEIVQAAAHYGLIALIAGPDVVRFAPSLIISPKEIKEGLARLAMGIEQVCQKVTS</sequence>
<dbReference type="GO" id="GO:0042802">
    <property type="term" value="F:identical protein binding"/>
    <property type="evidence" value="ECO:0007669"/>
    <property type="project" value="TreeGrafter"/>
</dbReference>
<dbReference type="GO" id="GO:0019544">
    <property type="term" value="P:L-arginine catabolic process to L-glutamate"/>
    <property type="evidence" value="ECO:0007669"/>
    <property type="project" value="UniProtKB-UniRule"/>
</dbReference>
<dbReference type="NCBIfam" id="NF002325">
    <property type="entry name" value="PRK01278.1"/>
    <property type="match status" value="1"/>
</dbReference>
<reference evidence="7 8" key="1">
    <citation type="submission" date="2018-06" db="EMBL/GenBank/DDBJ databases">
        <authorList>
            <consortium name="Pathogen Informatics"/>
            <person name="Doyle S."/>
        </authorList>
    </citation>
    <scope>NUCLEOTIDE SEQUENCE [LARGE SCALE GENOMIC DNA]</scope>
    <source>
        <strain evidence="7 8">NCTC8580</strain>
    </source>
</reference>
<protein>
    <recommendedName>
        <fullName evidence="6">Succinylornithine transaminase</fullName>
        <ecNumber evidence="6">2.6.1.81</ecNumber>
    </recommendedName>
    <alternativeName>
        <fullName evidence="6">Succinylornithine aminotransferase</fullName>
    </alternativeName>
</protein>
<evidence type="ECO:0000313" key="8">
    <source>
        <dbReference type="Proteomes" id="UP000255087"/>
    </source>
</evidence>
<dbReference type="NCBIfam" id="NF009047">
    <property type="entry name" value="PRK12381.1"/>
    <property type="match status" value="1"/>
</dbReference>
<dbReference type="GO" id="GO:0006593">
    <property type="term" value="P:L-ornithine catabolic process"/>
    <property type="evidence" value="ECO:0007669"/>
    <property type="project" value="InterPro"/>
</dbReference>
<dbReference type="InterPro" id="IPR015422">
    <property type="entry name" value="PyrdxlP-dep_Trfase_small"/>
</dbReference>
<dbReference type="InterPro" id="IPR049704">
    <property type="entry name" value="Aminotrans_3_PPA_site"/>
</dbReference>
<dbReference type="NCBIfam" id="TIGR03246">
    <property type="entry name" value="arg_catab_astC"/>
    <property type="match status" value="1"/>
</dbReference>
<feature type="modified residue" description="N6-(pyridoxal phosphate)lysine" evidence="6">
    <location>
        <position position="260"/>
    </location>
</feature>
<dbReference type="NCBIfam" id="TIGR00707">
    <property type="entry name" value="argD"/>
    <property type="match status" value="1"/>
</dbReference>
<evidence type="ECO:0000256" key="5">
    <source>
        <dbReference type="ARBA" id="ARBA00022898"/>
    </source>
</evidence>
<dbReference type="Gene3D" id="3.90.1150.10">
    <property type="entry name" value="Aspartate Aminotransferase, domain 1"/>
    <property type="match status" value="1"/>
</dbReference>
<evidence type="ECO:0000256" key="2">
    <source>
        <dbReference type="ARBA" id="ARBA00022503"/>
    </source>
</evidence>
<dbReference type="InterPro" id="IPR004636">
    <property type="entry name" value="AcOrn/SuccOrn_fam"/>
</dbReference>
<evidence type="ECO:0000256" key="4">
    <source>
        <dbReference type="ARBA" id="ARBA00022679"/>
    </source>
</evidence>
<dbReference type="InterPro" id="IPR015421">
    <property type="entry name" value="PyrdxlP-dep_Trfase_major"/>
</dbReference>
<dbReference type="PANTHER" id="PTHR11986">
    <property type="entry name" value="AMINOTRANSFERASE CLASS III"/>
    <property type="match status" value="1"/>
</dbReference>
<dbReference type="HAMAP" id="MF_01107">
    <property type="entry name" value="ArgD_aminotrans_3"/>
    <property type="match status" value="1"/>
</dbReference>
<dbReference type="EMBL" id="UHJC01000001">
    <property type="protein sequence ID" value="SUP82476.1"/>
    <property type="molecule type" value="Genomic_DNA"/>
</dbReference>
<comment type="similarity">
    <text evidence="6">Belongs to the class-III pyridoxal-phosphate-dependent aminotransferase family. AstC subfamily.</text>
</comment>
<dbReference type="InterPro" id="IPR050103">
    <property type="entry name" value="Class-III_PLP-dep_AT"/>
</dbReference>
<comment type="cofactor">
    <cofactor evidence="1 6">
        <name>pyridoxal 5'-phosphate</name>
        <dbReference type="ChEBI" id="CHEBI:597326"/>
    </cofactor>
</comment>
<evidence type="ECO:0000256" key="6">
    <source>
        <dbReference type="HAMAP-Rule" id="MF_01173"/>
    </source>
</evidence>
<keyword evidence="2 6" id="KW-0056">Arginine metabolism</keyword>
<comment type="pathway">
    <text evidence="6">Amino-acid degradation; L-arginine degradation via AST pathway; L-glutamate and succinate from L-arginine: step 3/5.</text>
</comment>
<dbReference type="EC" id="2.6.1.81" evidence="6"/>
<dbReference type="CDD" id="cd00610">
    <property type="entry name" value="OAT_like"/>
    <property type="match status" value="1"/>
</dbReference>
<comment type="function">
    <text evidence="6">Catalyzes the transamination of N(2)-succinylornithine and alpha-ketoglutarate into N(2)-succinylglutamate semialdehyde and glutamate. Can also act as an acetylornithine aminotransferase.</text>
</comment>
<dbReference type="NCBIfam" id="NF003468">
    <property type="entry name" value="PRK05093.1"/>
    <property type="match status" value="1"/>
</dbReference>
<dbReference type="InterPro" id="IPR005814">
    <property type="entry name" value="Aminotrans_3"/>
</dbReference>
<keyword evidence="3 6" id="KW-0032">Aminotransferase</keyword>
<dbReference type="Gene3D" id="3.40.640.10">
    <property type="entry name" value="Type I PLP-dependent aspartate aminotransferase-like (Major domain)"/>
    <property type="match status" value="1"/>
</dbReference>
<dbReference type="PANTHER" id="PTHR11986:SF113">
    <property type="entry name" value="SUCCINYLORNITHINE TRANSAMINASE"/>
    <property type="match status" value="1"/>
</dbReference>
<dbReference type="RefSeq" id="WP_106441077.1">
    <property type="nucleotide sequence ID" value="NZ_NCLF01000026.1"/>
</dbReference>
<dbReference type="GO" id="GO:0006526">
    <property type="term" value="P:L-arginine biosynthetic process"/>
    <property type="evidence" value="ECO:0007669"/>
    <property type="project" value="UniProtKB-ARBA"/>
</dbReference>
<dbReference type="AlphaFoldDB" id="A0A380Q891"/>
<evidence type="ECO:0000313" key="7">
    <source>
        <dbReference type="EMBL" id="SUP82476.1"/>
    </source>
</evidence>
<dbReference type="PIRSF" id="PIRSF000521">
    <property type="entry name" value="Transaminase_4ab_Lys_Orn"/>
    <property type="match status" value="1"/>
</dbReference>
<name>A0A380Q891_YERPU</name>
<evidence type="ECO:0000256" key="1">
    <source>
        <dbReference type="ARBA" id="ARBA00001933"/>
    </source>
</evidence>
<accession>A0A380Q891</accession>
<dbReference type="FunFam" id="3.40.640.10:FF:000004">
    <property type="entry name" value="Acetylornithine aminotransferase"/>
    <property type="match status" value="1"/>
</dbReference>
<keyword evidence="4 6" id="KW-0808">Transferase</keyword>
<comment type="catalytic activity">
    <reaction evidence="6">
        <text>N(2)-succinyl-L-ornithine + 2-oxoglutarate = N-succinyl-L-glutamate 5-semialdehyde + L-glutamate</text>
        <dbReference type="Rhea" id="RHEA:16953"/>
        <dbReference type="ChEBI" id="CHEBI:16810"/>
        <dbReference type="ChEBI" id="CHEBI:29985"/>
        <dbReference type="ChEBI" id="CHEBI:58514"/>
        <dbReference type="ChEBI" id="CHEBI:58520"/>
        <dbReference type="EC" id="2.6.1.81"/>
    </reaction>
</comment>
<dbReference type="GO" id="GO:0043825">
    <property type="term" value="F:succinylornithine transaminase activity"/>
    <property type="evidence" value="ECO:0007669"/>
    <property type="project" value="UniProtKB-EC"/>
</dbReference>